<dbReference type="Gene3D" id="2.60.40.60">
    <property type="entry name" value="Cadherins"/>
    <property type="match status" value="1"/>
</dbReference>
<feature type="chain" id="PRO_5020027408" description="F5/8 type C domain-containing protein" evidence="1">
    <location>
        <begin position="21"/>
        <end position="932"/>
    </location>
</feature>
<keyword evidence="1" id="KW-0732">Signal</keyword>
<feature type="signal peptide" evidence="1">
    <location>
        <begin position="1"/>
        <end position="20"/>
    </location>
</feature>
<organism evidence="2 3">
    <name type="scientific">Fasciola hepatica</name>
    <name type="common">Liver fluke</name>
    <dbReference type="NCBI Taxonomy" id="6192"/>
    <lineage>
        <taxon>Eukaryota</taxon>
        <taxon>Metazoa</taxon>
        <taxon>Spiralia</taxon>
        <taxon>Lophotrochozoa</taxon>
        <taxon>Platyhelminthes</taxon>
        <taxon>Trematoda</taxon>
        <taxon>Digenea</taxon>
        <taxon>Plagiorchiida</taxon>
        <taxon>Echinostomata</taxon>
        <taxon>Echinostomatoidea</taxon>
        <taxon>Fasciolidae</taxon>
        <taxon>Fasciola</taxon>
    </lineage>
</organism>
<protein>
    <recommendedName>
        <fullName evidence="4">F5/8 type C domain-containing protein</fullName>
    </recommendedName>
</protein>
<dbReference type="EMBL" id="JXXN02001736">
    <property type="protein sequence ID" value="THD24185.1"/>
    <property type="molecule type" value="Genomic_DNA"/>
</dbReference>
<accession>A0A4E0RC88</accession>
<name>A0A4E0RC88_FASHE</name>
<gene>
    <name evidence="2" type="ORF">D915_005212</name>
</gene>
<dbReference type="AlphaFoldDB" id="A0A4E0RC88"/>
<evidence type="ECO:0000313" key="3">
    <source>
        <dbReference type="Proteomes" id="UP000230066"/>
    </source>
</evidence>
<evidence type="ECO:0008006" key="4">
    <source>
        <dbReference type="Google" id="ProtNLM"/>
    </source>
</evidence>
<dbReference type="Proteomes" id="UP000230066">
    <property type="component" value="Unassembled WGS sequence"/>
</dbReference>
<evidence type="ECO:0000256" key="1">
    <source>
        <dbReference type="SAM" id="SignalP"/>
    </source>
</evidence>
<proteinExistence type="predicted"/>
<sequence>MFHAITLLLSLQYSPLVVETLSFTKPVYHVTIREDEIPSLIPVIRLQVDEMKSTSRIQYLLENHGVEQNAFRIDSKTGALELFSMMPPMSMALTVKAILEDGSNHFEAETVVRVHVVCFVGSHAWDTVRKLTNGNLLNLKSMSHFEFRTPDIHLDMIFNTSPGNKHANHLLYRIKLRHFGCVVRTNLKCTVSNGAQLANATIGEIGSGMRCPNILIRPTLFSAERNMTNIDLGDLCGTGDENSWIDVSVVVSVNDEQKRPFIDCKMSSQHATIEKSRLRYWIRNTSEEVLLKRERRSSEKITVKIPEHIGEVEMNRPKSVQLEIYIPGGRTIFKTSLMMICPKSEESDKPQCTVKVLRLSNGKQIGIDHTSISNITEFNVVQQNRVQINFTTIRSVDSGEDETRDANTINLEIELRATHCMEVENKKTITIQFESHFDEQLILKNATIDVRHKGQPITDLDLKMYINTTDVYPGDTVQINTTLKNTERSQCECKLTMLDLHTGPWVVDGVLVDTNKMNAKLNKTDLRRMEIRIEDFVSMDTWNFSVNVRFTELFDFSSHLRLRILRFTMILYCQLQFPIDEHPWATVHTMEHVILHSESNQFKQLIDHTPSETADCQVQTWTSAYQTTESVSLSTIGTTHTNKSPFIRRHLTILLGKASDIYYIQINLTNFEDRWFSSHISITSDGRAFSDIGECTFTTYHDNSHICVFKHSFQARGLRIIPTKPVIKSDIPKFSVHLYGIPYKRDVHQFDPCIKPYTLAPEGGPTLPQSMLLFNRSYIRAKEILIICHPVPQLATFSYPRMKCTGLVDGNRLTWFDLGPMISQIITYQNEDKRFFAVGPERSSILSTRDLTDQWTGISLSEYRNYIAGKNHTNATYLPWEETRTFNKNLYGAQCAEFTADDWNLCFDGIYYKNQMVAVWTDEAGLQLPSSG</sequence>
<keyword evidence="3" id="KW-1185">Reference proteome</keyword>
<reference evidence="2" key="1">
    <citation type="submission" date="2019-03" db="EMBL/GenBank/DDBJ databases">
        <title>Improved annotation for the trematode Fasciola hepatica.</title>
        <authorList>
            <person name="Choi Y.-J."/>
            <person name="Martin J."/>
            <person name="Mitreva M."/>
        </authorList>
    </citation>
    <scope>NUCLEOTIDE SEQUENCE [LARGE SCALE GENOMIC DNA]</scope>
</reference>
<comment type="caution">
    <text evidence="2">The sequence shown here is derived from an EMBL/GenBank/DDBJ whole genome shotgun (WGS) entry which is preliminary data.</text>
</comment>
<evidence type="ECO:0000313" key="2">
    <source>
        <dbReference type="EMBL" id="THD24185.1"/>
    </source>
</evidence>